<dbReference type="AlphaFoldDB" id="A0A1M5ER90"/>
<dbReference type="PROSITE" id="PS00144">
    <property type="entry name" value="ASN_GLN_ASE_1"/>
    <property type="match status" value="1"/>
</dbReference>
<dbReference type="OrthoDB" id="9788068at2"/>
<feature type="domain" description="L-asparaginase N-terminal" evidence="6">
    <location>
        <begin position="3"/>
        <end position="194"/>
    </location>
</feature>
<reference evidence="8 9" key="1">
    <citation type="submission" date="2016-11" db="EMBL/GenBank/DDBJ databases">
        <authorList>
            <person name="Jaros S."/>
            <person name="Januszkiewicz K."/>
            <person name="Wedrychowicz H."/>
        </authorList>
    </citation>
    <scope>NUCLEOTIDE SEQUENCE [LARGE SCALE GENOMIC DNA]</scope>
    <source>
        <strain evidence="8 9">DSM 26897</strain>
    </source>
</reference>
<dbReference type="InterPro" id="IPR037152">
    <property type="entry name" value="L-asparaginase_N_sf"/>
</dbReference>
<evidence type="ECO:0000313" key="9">
    <source>
        <dbReference type="Proteomes" id="UP000184368"/>
    </source>
</evidence>
<evidence type="ECO:0000313" key="8">
    <source>
        <dbReference type="EMBL" id="SHF81666.1"/>
    </source>
</evidence>
<dbReference type="Pfam" id="PF17763">
    <property type="entry name" value="Asparaginase_C"/>
    <property type="match status" value="1"/>
</dbReference>
<dbReference type="InterPro" id="IPR027474">
    <property type="entry name" value="L-asparaginase_N"/>
</dbReference>
<dbReference type="Proteomes" id="UP000184368">
    <property type="component" value="Unassembled WGS sequence"/>
</dbReference>
<dbReference type="InterPro" id="IPR040919">
    <property type="entry name" value="Asparaginase_C"/>
</dbReference>
<dbReference type="InterPro" id="IPR006033">
    <property type="entry name" value="AsnA_fam"/>
</dbReference>
<dbReference type="InterPro" id="IPR041725">
    <property type="entry name" value="L-asparaginase_I"/>
</dbReference>
<dbReference type="EC" id="3.5.1.1" evidence="2"/>
<dbReference type="InterPro" id="IPR006034">
    <property type="entry name" value="Asparaginase/glutaminase-like"/>
</dbReference>
<dbReference type="Pfam" id="PF00710">
    <property type="entry name" value="Asparaginase"/>
    <property type="match status" value="1"/>
</dbReference>
<evidence type="ECO:0000256" key="5">
    <source>
        <dbReference type="PROSITE-ProRule" id="PRU10099"/>
    </source>
</evidence>
<dbReference type="GO" id="GO:0009066">
    <property type="term" value="P:aspartate family amino acid metabolic process"/>
    <property type="evidence" value="ECO:0007669"/>
    <property type="project" value="UniProtKB-ARBA"/>
</dbReference>
<evidence type="ECO:0000256" key="4">
    <source>
        <dbReference type="PIRSR" id="PIRSR001220-1"/>
    </source>
</evidence>
<sequence length="343" mass="37872">MTKILIIYTGGTIGMMNDPNTGVLRPFNFTQIVDNVPELKRLDYQITVHSFDPILDSSNMTPATWIKLARAIGDHYDEYDGFVVLHGSDTMAYTASALSFMLEGLNKPVVFTGSQLPIGEIRTDARENLITALEIASAKREGMARVPEVSIYFDFQLFRGNRTFKYSSSKFEAFRSPNLPALAEAGVHLRFNDAIIRPCTDCKLHVQTEINPSIAVLKLYPGIQQQTVEAIVGADVAAIVMETFGSGNAPTHPWLLQTLRKAIDDGKTVLNISQCPVGGVELGRYDTSRELKEMGVASGFDMTFEAAVAKLMYGMGKGLRGLRLEQLLETNLVGELTRNREQV</sequence>
<dbReference type="Gene3D" id="3.40.50.1170">
    <property type="entry name" value="L-asparaginase, N-terminal domain"/>
    <property type="match status" value="1"/>
</dbReference>
<dbReference type="SUPFAM" id="SSF53774">
    <property type="entry name" value="Glutaminase/Asparaginase"/>
    <property type="match status" value="1"/>
</dbReference>
<dbReference type="EMBL" id="FQUO01000012">
    <property type="protein sequence ID" value="SHF81666.1"/>
    <property type="molecule type" value="Genomic_DNA"/>
</dbReference>
<dbReference type="InterPro" id="IPR020827">
    <property type="entry name" value="Asparaginase/glutaminase_AS1"/>
</dbReference>
<evidence type="ECO:0000259" key="6">
    <source>
        <dbReference type="Pfam" id="PF00710"/>
    </source>
</evidence>
<dbReference type="RefSeq" id="WP_073045055.1">
    <property type="nucleotide sequence ID" value="NZ_FQUO01000012.1"/>
</dbReference>
<organism evidence="8 9">
    <name type="scientific">Cnuella takakiae</name>
    <dbReference type="NCBI Taxonomy" id="1302690"/>
    <lineage>
        <taxon>Bacteria</taxon>
        <taxon>Pseudomonadati</taxon>
        <taxon>Bacteroidota</taxon>
        <taxon>Chitinophagia</taxon>
        <taxon>Chitinophagales</taxon>
        <taxon>Chitinophagaceae</taxon>
        <taxon>Cnuella</taxon>
    </lineage>
</organism>
<dbReference type="STRING" id="1302690.BUE76_04655"/>
<dbReference type="PRINTS" id="PR00139">
    <property type="entry name" value="ASNGLNASE"/>
</dbReference>
<dbReference type="FunFam" id="3.40.50.1170:FF:000001">
    <property type="entry name" value="L-asparaginase 2"/>
    <property type="match status" value="1"/>
</dbReference>
<name>A0A1M5ER90_9BACT</name>
<dbReference type="CDD" id="cd08963">
    <property type="entry name" value="L-asparaginase_I"/>
    <property type="match status" value="1"/>
</dbReference>
<feature type="active site" description="O-isoaspartyl threonine intermediate" evidence="4">
    <location>
        <position position="12"/>
    </location>
</feature>
<gene>
    <name evidence="8" type="ORF">SAMN05444008_112151</name>
</gene>
<dbReference type="PROSITE" id="PS51732">
    <property type="entry name" value="ASN_GLN_ASE_3"/>
    <property type="match status" value="1"/>
</dbReference>
<feature type="active site" evidence="5">
    <location>
        <position position="12"/>
    </location>
</feature>
<dbReference type="PIRSF" id="PIRSF001220">
    <property type="entry name" value="L-ASNase_gatD"/>
    <property type="match status" value="1"/>
</dbReference>
<dbReference type="GO" id="GO:0004067">
    <property type="term" value="F:asparaginase activity"/>
    <property type="evidence" value="ECO:0007669"/>
    <property type="project" value="UniProtKB-UniRule"/>
</dbReference>
<protein>
    <recommendedName>
        <fullName evidence="2">asparaginase</fullName>
        <ecNumber evidence="2">3.5.1.1</ecNumber>
    </recommendedName>
</protein>
<dbReference type="SFLD" id="SFLDS00057">
    <property type="entry name" value="Glutaminase/Asparaginase"/>
    <property type="match status" value="1"/>
</dbReference>
<dbReference type="InterPro" id="IPR027473">
    <property type="entry name" value="L-asparaginase_C"/>
</dbReference>
<evidence type="ECO:0000259" key="7">
    <source>
        <dbReference type="Pfam" id="PF17763"/>
    </source>
</evidence>
<dbReference type="PANTHER" id="PTHR11707:SF28">
    <property type="entry name" value="60 KDA LYSOPHOSPHOLIPASE"/>
    <property type="match status" value="1"/>
</dbReference>
<proteinExistence type="inferred from homology"/>
<dbReference type="NCBIfam" id="TIGR00519">
    <property type="entry name" value="asnASE_I"/>
    <property type="match status" value="1"/>
</dbReference>
<dbReference type="InterPro" id="IPR036152">
    <property type="entry name" value="Asp/glu_Ase-like_sf"/>
</dbReference>
<evidence type="ECO:0000256" key="2">
    <source>
        <dbReference type="ARBA" id="ARBA00012920"/>
    </source>
</evidence>
<dbReference type="SMART" id="SM00870">
    <property type="entry name" value="Asparaginase"/>
    <property type="match status" value="1"/>
</dbReference>
<dbReference type="PIRSF" id="PIRSF500176">
    <property type="entry name" value="L_ASNase"/>
    <property type="match status" value="1"/>
</dbReference>
<dbReference type="Gene3D" id="3.40.50.40">
    <property type="match status" value="1"/>
</dbReference>
<keyword evidence="9" id="KW-1185">Reference proteome</keyword>
<feature type="domain" description="Asparaginase/glutaminase C-terminal" evidence="7">
    <location>
        <begin position="214"/>
        <end position="321"/>
    </location>
</feature>
<accession>A0A1M5ER90</accession>
<evidence type="ECO:0000256" key="1">
    <source>
        <dbReference type="ARBA" id="ARBA00010518"/>
    </source>
</evidence>
<keyword evidence="3" id="KW-0378">Hydrolase</keyword>
<evidence type="ECO:0000256" key="3">
    <source>
        <dbReference type="ARBA" id="ARBA00022801"/>
    </source>
</evidence>
<dbReference type="PANTHER" id="PTHR11707">
    <property type="entry name" value="L-ASPARAGINASE"/>
    <property type="match status" value="1"/>
</dbReference>
<comment type="similarity">
    <text evidence="1">Belongs to the asparaginase 1 family.</text>
</comment>
<dbReference type="FunFam" id="3.40.50.40:FF:000001">
    <property type="entry name" value="L-asparaginase 1"/>
    <property type="match status" value="1"/>
</dbReference>